<name>A0A915CTT4_9BILA</name>
<dbReference type="AlphaFoldDB" id="A0A915CTT4"/>
<reference evidence="2" key="1">
    <citation type="submission" date="2022-11" db="UniProtKB">
        <authorList>
            <consortium name="WormBaseParasite"/>
        </authorList>
    </citation>
    <scope>IDENTIFICATION</scope>
</reference>
<accession>A0A915CTT4</accession>
<sequence>MECELRCCFEIHLLRAFSSPLNQTNVSPILRSLFFASNSERIKKFLNETVVTNSWRIFPSRLLEYMKDSFWMPLSICIDFSHKSRLSGANLSQCKSFGRRISLLPACRVHEANLKKTGEENEHLGNICIIGQEEEQEKGESQPVSVSFELPKDSTPVASIKSRSSNGSTSTGLVFKSRSILNASLVPSSVARRKAKRKIEFNGFSNAAKKGQMEEPQDS</sequence>
<keyword evidence="1" id="KW-1185">Reference proteome</keyword>
<proteinExistence type="predicted"/>
<dbReference type="Proteomes" id="UP000887574">
    <property type="component" value="Unplaced"/>
</dbReference>
<protein>
    <submittedName>
        <fullName evidence="2">Uncharacterized protein</fullName>
    </submittedName>
</protein>
<evidence type="ECO:0000313" key="2">
    <source>
        <dbReference type="WBParaSite" id="jg12564"/>
    </source>
</evidence>
<organism evidence="1 2">
    <name type="scientific">Ditylenchus dipsaci</name>
    <dbReference type="NCBI Taxonomy" id="166011"/>
    <lineage>
        <taxon>Eukaryota</taxon>
        <taxon>Metazoa</taxon>
        <taxon>Ecdysozoa</taxon>
        <taxon>Nematoda</taxon>
        <taxon>Chromadorea</taxon>
        <taxon>Rhabditida</taxon>
        <taxon>Tylenchina</taxon>
        <taxon>Tylenchomorpha</taxon>
        <taxon>Sphaerularioidea</taxon>
        <taxon>Anguinidae</taxon>
        <taxon>Anguininae</taxon>
        <taxon>Ditylenchus</taxon>
    </lineage>
</organism>
<evidence type="ECO:0000313" key="1">
    <source>
        <dbReference type="Proteomes" id="UP000887574"/>
    </source>
</evidence>
<dbReference type="WBParaSite" id="jg12564">
    <property type="protein sequence ID" value="jg12564"/>
    <property type="gene ID" value="jg12564"/>
</dbReference>